<keyword evidence="3" id="KW-1185">Reference proteome</keyword>
<evidence type="ECO:0000256" key="1">
    <source>
        <dbReference type="SAM" id="MobiDB-lite"/>
    </source>
</evidence>
<accession>A0A6A8AEF6</accession>
<sequence length="548" mass="59504">MSFQFIQNPTGAAMTETDLITSALDQPMSFGSTFWDQAKGGVRESFGLGTIIREEELPPVLNNRPARGENPEARQRRYDAYAGSLSEDQYKASPSFRKDIPWQKGLSEERAAALADQDDLRKVREFYASKRPVTAFFGNLGGQALDPINYIPVAGEAVVAANTARFGRVAGRALTSSIDAAVNTAAAAVVTAPVRRQLGDDVSLQSTISQVAMAAVIGGAFGAVAGRFSRQTPAELRVEAERKLATLQNVQEARVALNDALDGMIHRGEATVSSATADVVARVADVELPKVVIERMARDMDAPSFDRLDALSRTAEINEAEISRLLSESMNNERFGSTRAAMIEADRLAERLKRAEDNLSKAPNDKELATRTARRDDAREVLRAHLAAIDDGVVQQIEDIDASLASRRQANEPVALERAQLRERADQLRSQARDQYWAERPRTVRQAASNAAQQGRAVNTSSPVIAPDPELAPAKVRVGKPEASREIAQQYRVDPDTGDFAEMAELDRLIAEGRLTDEDRAALAEADETIKAANSYGEAVKAFASCAI</sequence>
<feature type="region of interest" description="Disordered" evidence="1">
    <location>
        <begin position="355"/>
        <end position="374"/>
    </location>
</feature>
<evidence type="ECO:0000313" key="2">
    <source>
        <dbReference type="EMBL" id="MQY48187.1"/>
    </source>
</evidence>
<protein>
    <submittedName>
        <fullName evidence="2">Uncharacterized protein</fullName>
    </submittedName>
</protein>
<proteinExistence type="predicted"/>
<name>A0A6A8AEF6_9HYPH</name>
<reference evidence="2 3" key="1">
    <citation type="submission" date="2019-11" db="EMBL/GenBank/DDBJ databases">
        <title>Genome analysis of Rhizobacterium cereale a novel genus and species isolated from maize roots in North Spain.</title>
        <authorList>
            <person name="Menendez E."/>
            <person name="Flores-Felix J.D."/>
            <person name="Ramirez-Bahena M.-H."/>
            <person name="Igual J.M."/>
            <person name="Garcia-Fraile P."/>
            <person name="Peix A."/>
            <person name="Velazquez E."/>
        </authorList>
    </citation>
    <scope>NUCLEOTIDE SEQUENCE [LARGE SCALE GENOMIC DNA]</scope>
    <source>
        <strain evidence="2 3">RZME27</strain>
    </source>
</reference>
<comment type="caution">
    <text evidence="2">The sequence shown here is derived from an EMBL/GenBank/DDBJ whole genome shotgun (WGS) entry which is preliminary data.</text>
</comment>
<dbReference type="EMBL" id="WIXI01000047">
    <property type="protein sequence ID" value="MQY48187.1"/>
    <property type="molecule type" value="Genomic_DNA"/>
</dbReference>
<gene>
    <name evidence="2" type="ORF">GAO09_19310</name>
</gene>
<dbReference type="RefSeq" id="WP_153356127.1">
    <property type="nucleotide sequence ID" value="NZ_WIXI01000047.1"/>
</dbReference>
<evidence type="ECO:0000313" key="3">
    <source>
        <dbReference type="Proteomes" id="UP000435138"/>
    </source>
</evidence>
<dbReference type="AlphaFoldDB" id="A0A6A8AEF6"/>
<organism evidence="2 3">
    <name type="scientific">Endobacterium cereale</name>
    <dbReference type="NCBI Taxonomy" id="2663029"/>
    <lineage>
        <taxon>Bacteria</taxon>
        <taxon>Pseudomonadati</taxon>
        <taxon>Pseudomonadota</taxon>
        <taxon>Alphaproteobacteria</taxon>
        <taxon>Hyphomicrobiales</taxon>
        <taxon>Rhizobiaceae</taxon>
        <taxon>Endobacterium</taxon>
    </lineage>
</organism>
<dbReference type="Proteomes" id="UP000435138">
    <property type="component" value="Unassembled WGS sequence"/>
</dbReference>